<accession>A0A5K3FI01</accession>
<evidence type="ECO:0000313" key="2">
    <source>
        <dbReference type="WBParaSite" id="MCU_008563-RA"/>
    </source>
</evidence>
<sequence>MSGARSTKKFRCTDAEAQSARDRTLAPEQEHNTRTFRRPQTHSMEPHMHMVSVALTANQISSVLKDEWANQKGAVDLPTLCVTRHSTQARRFGLFFVLLSLPTLSPSSRHARETEGNTDPPHGHPFLLL</sequence>
<protein>
    <submittedName>
        <fullName evidence="2">Uncharacterized protein</fullName>
    </submittedName>
</protein>
<organism evidence="2">
    <name type="scientific">Mesocestoides corti</name>
    <name type="common">Flatworm</name>
    <dbReference type="NCBI Taxonomy" id="53468"/>
    <lineage>
        <taxon>Eukaryota</taxon>
        <taxon>Metazoa</taxon>
        <taxon>Spiralia</taxon>
        <taxon>Lophotrochozoa</taxon>
        <taxon>Platyhelminthes</taxon>
        <taxon>Cestoda</taxon>
        <taxon>Eucestoda</taxon>
        <taxon>Cyclophyllidea</taxon>
        <taxon>Mesocestoididae</taxon>
        <taxon>Mesocestoides</taxon>
    </lineage>
</organism>
<feature type="compositionally biased region" description="Basic residues" evidence="1">
    <location>
        <begin position="1"/>
        <end position="10"/>
    </location>
</feature>
<proteinExistence type="predicted"/>
<feature type="region of interest" description="Disordered" evidence="1">
    <location>
        <begin position="1"/>
        <end position="45"/>
    </location>
</feature>
<dbReference type="WBParaSite" id="MCU_008563-RA">
    <property type="protein sequence ID" value="MCU_008563-RA"/>
    <property type="gene ID" value="MCU_008563"/>
</dbReference>
<reference evidence="2" key="1">
    <citation type="submission" date="2019-11" db="UniProtKB">
        <authorList>
            <consortium name="WormBaseParasite"/>
        </authorList>
    </citation>
    <scope>IDENTIFICATION</scope>
</reference>
<evidence type="ECO:0000256" key="1">
    <source>
        <dbReference type="SAM" id="MobiDB-lite"/>
    </source>
</evidence>
<feature type="compositionally biased region" description="Basic and acidic residues" evidence="1">
    <location>
        <begin position="11"/>
        <end position="33"/>
    </location>
</feature>
<feature type="region of interest" description="Disordered" evidence="1">
    <location>
        <begin position="107"/>
        <end position="129"/>
    </location>
</feature>
<name>A0A5K3FI01_MESCO</name>
<dbReference type="AlphaFoldDB" id="A0A5K3FI01"/>